<dbReference type="SUPFAM" id="SSF56672">
    <property type="entry name" value="DNA/RNA polymerases"/>
    <property type="match status" value="1"/>
</dbReference>
<name>A0A4Y2PX49_ARAVE</name>
<feature type="domain" description="Reverse transcriptase" evidence="1">
    <location>
        <begin position="1"/>
        <end position="103"/>
    </location>
</feature>
<evidence type="ECO:0000259" key="1">
    <source>
        <dbReference type="PROSITE" id="PS50878"/>
    </source>
</evidence>
<evidence type="ECO:0000313" key="3">
    <source>
        <dbReference type="Proteomes" id="UP000499080"/>
    </source>
</evidence>
<sequence length="131" mass="15384">MLAPFCFNVYVNDITRSKRTQLYLFADDTAILSTSSDQNIIATDLQMHLDEVEEWLVKWKMKVNVEKSQSVYFSCKFKKPPEPSLNGQTIPWQNQTKYLGIILDQRLTYKPHFDYIIKKFKAAKAQLYPLL</sequence>
<protein>
    <recommendedName>
        <fullName evidence="1">Reverse transcriptase domain-containing protein</fullName>
    </recommendedName>
</protein>
<reference evidence="2 3" key="1">
    <citation type="journal article" date="2019" name="Sci. Rep.">
        <title>Orb-weaving spider Araneus ventricosus genome elucidates the spidroin gene catalogue.</title>
        <authorList>
            <person name="Kono N."/>
            <person name="Nakamura H."/>
            <person name="Ohtoshi R."/>
            <person name="Moran D.A.P."/>
            <person name="Shinohara A."/>
            <person name="Yoshida Y."/>
            <person name="Fujiwara M."/>
            <person name="Mori M."/>
            <person name="Tomita M."/>
            <person name="Arakawa K."/>
        </authorList>
    </citation>
    <scope>NUCLEOTIDE SEQUENCE [LARGE SCALE GENOMIC DNA]</scope>
</reference>
<evidence type="ECO:0000313" key="2">
    <source>
        <dbReference type="EMBL" id="GBN54837.1"/>
    </source>
</evidence>
<proteinExistence type="predicted"/>
<comment type="caution">
    <text evidence="2">The sequence shown here is derived from an EMBL/GenBank/DDBJ whole genome shotgun (WGS) entry which is preliminary data.</text>
</comment>
<organism evidence="2 3">
    <name type="scientific">Araneus ventricosus</name>
    <name type="common">Orbweaver spider</name>
    <name type="synonym">Epeira ventricosa</name>
    <dbReference type="NCBI Taxonomy" id="182803"/>
    <lineage>
        <taxon>Eukaryota</taxon>
        <taxon>Metazoa</taxon>
        <taxon>Ecdysozoa</taxon>
        <taxon>Arthropoda</taxon>
        <taxon>Chelicerata</taxon>
        <taxon>Arachnida</taxon>
        <taxon>Araneae</taxon>
        <taxon>Araneomorphae</taxon>
        <taxon>Entelegynae</taxon>
        <taxon>Araneoidea</taxon>
        <taxon>Araneidae</taxon>
        <taxon>Araneus</taxon>
    </lineage>
</organism>
<dbReference type="InterPro" id="IPR043502">
    <property type="entry name" value="DNA/RNA_pol_sf"/>
</dbReference>
<dbReference type="Proteomes" id="UP000499080">
    <property type="component" value="Unassembled WGS sequence"/>
</dbReference>
<dbReference type="AlphaFoldDB" id="A0A4Y2PX49"/>
<accession>A0A4Y2PX49</accession>
<keyword evidence="3" id="KW-1185">Reference proteome</keyword>
<dbReference type="OrthoDB" id="6514966at2759"/>
<dbReference type="Pfam" id="PF00078">
    <property type="entry name" value="RVT_1"/>
    <property type="match status" value="1"/>
</dbReference>
<dbReference type="InterPro" id="IPR043128">
    <property type="entry name" value="Rev_trsase/Diguanyl_cyclase"/>
</dbReference>
<dbReference type="EMBL" id="BGPR01135036">
    <property type="protein sequence ID" value="GBN54837.1"/>
    <property type="molecule type" value="Genomic_DNA"/>
</dbReference>
<dbReference type="InterPro" id="IPR000477">
    <property type="entry name" value="RT_dom"/>
</dbReference>
<dbReference type="PANTHER" id="PTHR33332">
    <property type="entry name" value="REVERSE TRANSCRIPTASE DOMAIN-CONTAINING PROTEIN"/>
    <property type="match status" value="1"/>
</dbReference>
<dbReference type="PROSITE" id="PS50878">
    <property type="entry name" value="RT_POL"/>
    <property type="match status" value="1"/>
</dbReference>
<dbReference type="GO" id="GO:0071897">
    <property type="term" value="P:DNA biosynthetic process"/>
    <property type="evidence" value="ECO:0007669"/>
    <property type="project" value="UniProtKB-ARBA"/>
</dbReference>
<gene>
    <name evidence="2" type="ORF">AVEN_151867_1</name>
</gene>
<dbReference type="Gene3D" id="3.30.70.270">
    <property type="match status" value="1"/>
</dbReference>